<comment type="caution">
    <text evidence="6">The sequence shown here is derived from an EMBL/GenBank/DDBJ whole genome shotgun (WGS) entry which is preliminary data.</text>
</comment>
<keyword evidence="4 5" id="KW-0472">Membrane</keyword>
<evidence type="ECO:0000313" key="6">
    <source>
        <dbReference type="EMBL" id="MCC4308912.1"/>
    </source>
</evidence>
<evidence type="ECO:0000256" key="3">
    <source>
        <dbReference type="ARBA" id="ARBA00022989"/>
    </source>
</evidence>
<keyword evidence="2 5" id="KW-0812">Transmembrane</keyword>
<evidence type="ECO:0000256" key="4">
    <source>
        <dbReference type="ARBA" id="ARBA00023136"/>
    </source>
</evidence>
<dbReference type="PANTHER" id="PTHR35371:SF1">
    <property type="entry name" value="BLR7753 PROTEIN"/>
    <property type="match status" value="1"/>
</dbReference>
<dbReference type="GO" id="GO:0016020">
    <property type="term" value="C:membrane"/>
    <property type="evidence" value="ECO:0007669"/>
    <property type="project" value="UniProtKB-SubCell"/>
</dbReference>
<name>A0A9Q3YML6_9GAMM</name>
<feature type="transmembrane region" description="Helical" evidence="5">
    <location>
        <begin position="109"/>
        <end position="127"/>
    </location>
</feature>
<dbReference type="RefSeq" id="WP_228233908.1">
    <property type="nucleotide sequence ID" value="NZ_ARXL01000015.1"/>
</dbReference>
<dbReference type="AlphaFoldDB" id="A0A9Q3YML6"/>
<keyword evidence="3 5" id="KW-1133">Transmembrane helix</keyword>
<feature type="transmembrane region" description="Helical" evidence="5">
    <location>
        <begin position="84"/>
        <end position="102"/>
    </location>
</feature>
<dbReference type="Proteomes" id="UP001108027">
    <property type="component" value="Unassembled WGS sequence"/>
</dbReference>
<organism evidence="6 7">
    <name type="scientific">Alloalcanivorax marinus</name>
    <dbReference type="NCBI Taxonomy" id="1177169"/>
    <lineage>
        <taxon>Bacteria</taxon>
        <taxon>Pseudomonadati</taxon>
        <taxon>Pseudomonadota</taxon>
        <taxon>Gammaproteobacteria</taxon>
        <taxon>Oceanospirillales</taxon>
        <taxon>Alcanivoracaceae</taxon>
        <taxon>Alloalcanivorax</taxon>
    </lineage>
</organism>
<sequence length="128" mass="14015">MTLAFWCVLIAILLPYAFTGFAKFQGGFGLRENHNPRDFLNTLEGPRKRAHWAQQNSFEVTPPFAAAVIIAQLAQTAPQNTIDGIAVAFVLSRVLYGVCYIADWASARSLVWFFGMGCIIALFVGTAG</sequence>
<keyword evidence="7" id="KW-1185">Reference proteome</keyword>
<reference evidence="6" key="1">
    <citation type="submission" date="2021-10" db="EMBL/GenBank/DDBJ databases">
        <title>The diversity and Nitrogen Metabolism of Culturable Nitrate-Utilizing Bacteria Within the Oxygen Minimum Zone of the Changjiang (Yangtze River)Estuary.</title>
        <authorList>
            <person name="Zhang D."/>
            <person name="Zheng J."/>
            <person name="Liu S."/>
            <person name="He W."/>
        </authorList>
    </citation>
    <scope>NUCLEOTIDE SEQUENCE</scope>
    <source>
        <strain evidence="6">FXH-223</strain>
    </source>
</reference>
<evidence type="ECO:0000256" key="2">
    <source>
        <dbReference type="ARBA" id="ARBA00022692"/>
    </source>
</evidence>
<proteinExistence type="predicted"/>
<dbReference type="EMBL" id="JAJGNA010000010">
    <property type="protein sequence ID" value="MCC4308912.1"/>
    <property type="molecule type" value="Genomic_DNA"/>
</dbReference>
<dbReference type="SUPFAM" id="SSF161084">
    <property type="entry name" value="MAPEG domain-like"/>
    <property type="match status" value="1"/>
</dbReference>
<dbReference type="InterPro" id="IPR001129">
    <property type="entry name" value="Membr-assoc_MAPEG"/>
</dbReference>
<evidence type="ECO:0000313" key="7">
    <source>
        <dbReference type="Proteomes" id="UP001108027"/>
    </source>
</evidence>
<dbReference type="Pfam" id="PF01124">
    <property type="entry name" value="MAPEG"/>
    <property type="match status" value="1"/>
</dbReference>
<dbReference type="InterPro" id="IPR023352">
    <property type="entry name" value="MAPEG-like_dom_sf"/>
</dbReference>
<comment type="subcellular location">
    <subcellularLocation>
        <location evidence="1">Membrane</location>
    </subcellularLocation>
</comment>
<protein>
    <submittedName>
        <fullName evidence="6">MAPEG family protein</fullName>
    </submittedName>
</protein>
<dbReference type="Gene3D" id="1.20.120.550">
    <property type="entry name" value="Membrane associated eicosanoid/glutathione metabolism-like domain"/>
    <property type="match status" value="1"/>
</dbReference>
<evidence type="ECO:0000256" key="1">
    <source>
        <dbReference type="ARBA" id="ARBA00004370"/>
    </source>
</evidence>
<dbReference type="PANTHER" id="PTHR35371">
    <property type="entry name" value="INNER MEMBRANE PROTEIN"/>
    <property type="match status" value="1"/>
</dbReference>
<evidence type="ECO:0000256" key="5">
    <source>
        <dbReference type="SAM" id="Phobius"/>
    </source>
</evidence>
<accession>A0A9Q3YML6</accession>
<gene>
    <name evidence="6" type="ORF">LL252_10055</name>
</gene>